<dbReference type="Proteomes" id="UP000311919">
    <property type="component" value="Unassembled WGS sequence"/>
</dbReference>
<protein>
    <submittedName>
        <fullName evidence="1">Uncharacterized protein</fullName>
    </submittedName>
</protein>
<name>A0A4Z2CV05_SCHJA</name>
<accession>A0A4Z2CV05</accession>
<keyword evidence="2" id="KW-1185">Reference proteome</keyword>
<gene>
    <name evidence="1" type="ORF">EWB00_007452</name>
</gene>
<sequence length="109" mass="12983">MEIDGGYINYVSGRRQLSLDELLGDYYPLCSTYLNKLRTYVYHNSQYNAPNKLIAIRIIYVEYMRVMSEIIVYVHHTFTIPEHPTRMYMDTLFNKRKQPMKIEAPSSSY</sequence>
<dbReference type="AlphaFoldDB" id="A0A4Z2CV05"/>
<proteinExistence type="predicted"/>
<organism evidence="1 2">
    <name type="scientific">Schistosoma japonicum</name>
    <name type="common">Blood fluke</name>
    <dbReference type="NCBI Taxonomy" id="6182"/>
    <lineage>
        <taxon>Eukaryota</taxon>
        <taxon>Metazoa</taxon>
        <taxon>Spiralia</taxon>
        <taxon>Lophotrochozoa</taxon>
        <taxon>Platyhelminthes</taxon>
        <taxon>Trematoda</taxon>
        <taxon>Digenea</taxon>
        <taxon>Strigeidida</taxon>
        <taxon>Schistosomatoidea</taxon>
        <taxon>Schistosomatidae</taxon>
        <taxon>Schistosoma</taxon>
    </lineage>
</organism>
<evidence type="ECO:0000313" key="1">
    <source>
        <dbReference type="EMBL" id="TNN07840.1"/>
    </source>
</evidence>
<reference evidence="1 2" key="1">
    <citation type="submission" date="2019-03" db="EMBL/GenBank/DDBJ databases">
        <title>An improved genome assembly of the fluke Schistosoma japonicum.</title>
        <authorList>
            <person name="Hu W."/>
            <person name="Luo F."/>
            <person name="Yin M."/>
            <person name="Mo X."/>
            <person name="Sun C."/>
            <person name="Wu Q."/>
            <person name="Zhu B."/>
            <person name="Xiang M."/>
            <person name="Wang J."/>
            <person name="Wang Y."/>
            <person name="Zhang T."/>
            <person name="Xu B."/>
            <person name="Zheng H."/>
            <person name="Feng Z."/>
        </authorList>
    </citation>
    <scope>NUCLEOTIDE SEQUENCE [LARGE SCALE GENOMIC DNA]</scope>
    <source>
        <strain evidence="1">HuSjv2</strain>
        <tissue evidence="1">Worms</tissue>
    </source>
</reference>
<evidence type="ECO:0000313" key="2">
    <source>
        <dbReference type="Proteomes" id="UP000311919"/>
    </source>
</evidence>
<comment type="caution">
    <text evidence="1">The sequence shown here is derived from an EMBL/GenBank/DDBJ whole genome shotgun (WGS) entry which is preliminary data.</text>
</comment>
<dbReference type="EMBL" id="SKCS01000420">
    <property type="protein sequence ID" value="TNN07840.1"/>
    <property type="molecule type" value="Genomic_DNA"/>
</dbReference>